<organism evidence="5 6">
    <name type="scientific">Ambrosiozyma monospora</name>
    <name type="common">Yeast</name>
    <name type="synonym">Endomycopsis monosporus</name>
    <dbReference type="NCBI Taxonomy" id="43982"/>
    <lineage>
        <taxon>Eukaryota</taxon>
        <taxon>Fungi</taxon>
        <taxon>Dikarya</taxon>
        <taxon>Ascomycota</taxon>
        <taxon>Saccharomycotina</taxon>
        <taxon>Pichiomycetes</taxon>
        <taxon>Pichiales</taxon>
        <taxon>Pichiaceae</taxon>
        <taxon>Ambrosiozyma</taxon>
    </lineage>
</organism>
<evidence type="ECO:0000256" key="1">
    <source>
        <dbReference type="ARBA" id="ARBA00011738"/>
    </source>
</evidence>
<comment type="caution">
    <text evidence="5">The sequence shown here is derived from an EMBL/GenBank/DDBJ whole genome shotgun (WGS) entry which is preliminary data.</text>
</comment>
<evidence type="ECO:0000256" key="4">
    <source>
        <dbReference type="ARBA" id="ARBA00047684"/>
    </source>
</evidence>
<dbReference type="GO" id="GO:0006144">
    <property type="term" value="P:purine nucleobase metabolic process"/>
    <property type="evidence" value="ECO:0007669"/>
    <property type="project" value="UniProtKB-KW"/>
</dbReference>
<dbReference type="Proteomes" id="UP001165063">
    <property type="component" value="Unassembled WGS sequence"/>
</dbReference>
<sequence length="209" mass="22593">MVVVKEYSTAELNIKPVQAVPFTPEAFAPFGGLISPEHQLTEAQKESASAKNPGTPVKLAKIAPMTNNYAQAKSQKPAVANWNLIRASPPKLTPSTTTKGKSDFQFKILERHPYTTQAFAPMGIDSKLDAYLVIVAPTATDGLPDYNKVAAFVCKGNQAVTYGVNVWHAPIVALGDHDHVDFAVQIYSNGVAEEDVLEVKYNPGITIEL</sequence>
<evidence type="ECO:0000256" key="3">
    <source>
        <dbReference type="ARBA" id="ARBA00023239"/>
    </source>
</evidence>
<evidence type="ECO:0000313" key="5">
    <source>
        <dbReference type="EMBL" id="GMG39396.1"/>
    </source>
</evidence>
<dbReference type="SUPFAM" id="SSF51182">
    <property type="entry name" value="RmlC-like cupins"/>
    <property type="match status" value="1"/>
</dbReference>
<reference evidence="5" key="1">
    <citation type="submission" date="2023-04" db="EMBL/GenBank/DDBJ databases">
        <title>Ambrosiozyma monospora NBRC 1965.</title>
        <authorList>
            <person name="Ichikawa N."/>
            <person name="Sato H."/>
            <person name="Tonouchi N."/>
        </authorList>
    </citation>
    <scope>NUCLEOTIDE SEQUENCE</scope>
    <source>
        <strain evidence="5">NBRC 1965</strain>
    </source>
</reference>
<dbReference type="InterPro" id="IPR047233">
    <property type="entry name" value="UAH_cupin"/>
</dbReference>
<dbReference type="Pfam" id="PF04115">
    <property type="entry name" value="Ureidogly_lyase"/>
    <property type="match status" value="1"/>
</dbReference>
<dbReference type="OrthoDB" id="10266039at2759"/>
<comment type="catalytic activity">
    <reaction evidence="4">
        <text>(S)-ureidoglycolate = urea + glyoxylate</text>
        <dbReference type="Rhea" id="RHEA:11304"/>
        <dbReference type="ChEBI" id="CHEBI:16199"/>
        <dbReference type="ChEBI" id="CHEBI:36655"/>
        <dbReference type="ChEBI" id="CHEBI:57296"/>
        <dbReference type="EC" id="4.3.2.3"/>
    </reaction>
</comment>
<gene>
    <name evidence="5" type="ORF">Amon01_000531000</name>
</gene>
<evidence type="ECO:0000256" key="2">
    <source>
        <dbReference type="ARBA" id="ARBA00022631"/>
    </source>
</evidence>
<evidence type="ECO:0000313" key="6">
    <source>
        <dbReference type="Proteomes" id="UP001165063"/>
    </source>
</evidence>
<protein>
    <submittedName>
        <fullName evidence="5">Unnamed protein product</fullName>
    </submittedName>
</protein>
<dbReference type="InterPro" id="IPR024060">
    <property type="entry name" value="Ureidoglycolate_lyase_dom_sf"/>
</dbReference>
<dbReference type="AlphaFoldDB" id="A0A9W6Z1Z6"/>
<dbReference type="InterPro" id="IPR007247">
    <property type="entry name" value="Ureidogly_lyase"/>
</dbReference>
<name>A0A9W6Z1Z6_AMBMO</name>
<dbReference type="GO" id="GO:0000256">
    <property type="term" value="P:allantoin catabolic process"/>
    <property type="evidence" value="ECO:0007669"/>
    <property type="project" value="InterPro"/>
</dbReference>
<keyword evidence="2" id="KW-0659">Purine metabolism</keyword>
<dbReference type="EMBL" id="BSXU01002883">
    <property type="protein sequence ID" value="GMG39396.1"/>
    <property type="molecule type" value="Genomic_DNA"/>
</dbReference>
<dbReference type="InterPro" id="IPR011051">
    <property type="entry name" value="RmlC_Cupin_sf"/>
</dbReference>
<proteinExistence type="predicted"/>
<dbReference type="PANTHER" id="PTHR21221:SF1">
    <property type="entry name" value="UREIDOGLYCOLATE LYASE"/>
    <property type="match status" value="1"/>
</dbReference>
<dbReference type="PANTHER" id="PTHR21221">
    <property type="entry name" value="UREIDOGLYCOLATE HYDROLASE"/>
    <property type="match status" value="1"/>
</dbReference>
<accession>A0A9W6Z1Z6</accession>
<keyword evidence="6" id="KW-1185">Reference proteome</keyword>
<dbReference type="GO" id="GO:0004848">
    <property type="term" value="F:ureidoglycolate hydrolase activity"/>
    <property type="evidence" value="ECO:0007669"/>
    <property type="project" value="InterPro"/>
</dbReference>
<dbReference type="CDD" id="cd20298">
    <property type="entry name" value="cupin_UAH"/>
    <property type="match status" value="1"/>
</dbReference>
<dbReference type="Gene3D" id="2.60.120.480">
    <property type="entry name" value="Ureidoglycolate hydrolase"/>
    <property type="match status" value="1"/>
</dbReference>
<keyword evidence="3" id="KW-0456">Lyase</keyword>
<dbReference type="GO" id="GO:0050385">
    <property type="term" value="F:ureidoglycolate lyase activity"/>
    <property type="evidence" value="ECO:0007669"/>
    <property type="project" value="UniProtKB-EC"/>
</dbReference>
<comment type="subunit">
    <text evidence="1">Homodimer.</text>
</comment>